<keyword evidence="1" id="KW-0675">Receptor</keyword>
<dbReference type="Proteomes" id="UP000327157">
    <property type="component" value="Chromosome 10"/>
</dbReference>
<keyword evidence="4" id="KW-1185">Reference proteome</keyword>
<dbReference type="EMBL" id="SMOL01000402">
    <property type="protein sequence ID" value="KAB2615628.1"/>
    <property type="molecule type" value="Genomic_DNA"/>
</dbReference>
<accession>A0A5N5FDH9</accession>
<evidence type="ECO:0000313" key="4">
    <source>
        <dbReference type="Proteomes" id="UP000327157"/>
    </source>
</evidence>
<keyword evidence="1" id="KW-0808">Transferase</keyword>
<reference evidence="1 4" key="1">
    <citation type="submission" date="2019-09" db="EMBL/GenBank/DDBJ databases">
        <authorList>
            <person name="Ou C."/>
        </authorList>
    </citation>
    <scope>NUCLEOTIDE SEQUENCE [LARGE SCALE GENOMIC DNA]</scope>
    <source>
        <strain evidence="1">S2</strain>
        <tissue evidence="1">Leaf</tissue>
    </source>
</reference>
<sequence>MRPWQKQGGERQEGSLFLSSPCAVIFSEKKTATATYTDLMLEYEGSSENL</sequence>
<gene>
    <name evidence="1" type="ORF">D8674_002171</name>
    <name evidence="2" type="ORF">D8674_022216</name>
    <name evidence="3" type="ORF">D8674_022423</name>
</gene>
<comment type="caution">
    <text evidence="1">The sequence shown here is derived from an EMBL/GenBank/DDBJ whole genome shotgun (WGS) entry which is preliminary data.</text>
</comment>
<dbReference type="AlphaFoldDB" id="A0A5N5FDH9"/>
<name>A0A5N5FDH9_9ROSA</name>
<organism evidence="1 4">
    <name type="scientific">Pyrus ussuriensis x Pyrus communis</name>
    <dbReference type="NCBI Taxonomy" id="2448454"/>
    <lineage>
        <taxon>Eukaryota</taxon>
        <taxon>Viridiplantae</taxon>
        <taxon>Streptophyta</taxon>
        <taxon>Embryophyta</taxon>
        <taxon>Tracheophyta</taxon>
        <taxon>Spermatophyta</taxon>
        <taxon>Magnoliopsida</taxon>
        <taxon>eudicotyledons</taxon>
        <taxon>Gunneridae</taxon>
        <taxon>Pentapetalae</taxon>
        <taxon>rosids</taxon>
        <taxon>fabids</taxon>
        <taxon>Rosales</taxon>
        <taxon>Rosaceae</taxon>
        <taxon>Amygdaloideae</taxon>
        <taxon>Maleae</taxon>
        <taxon>Pyrus</taxon>
    </lineage>
</organism>
<keyword evidence="1" id="KW-0418">Kinase</keyword>
<dbReference type="Proteomes" id="UP000327157">
    <property type="component" value="Chromosome 3"/>
</dbReference>
<dbReference type="EMBL" id="SMOL01000695">
    <property type="protein sequence ID" value="KAB2601166.1"/>
    <property type="molecule type" value="Genomic_DNA"/>
</dbReference>
<dbReference type="EMBL" id="SMOL01000402">
    <property type="protein sequence ID" value="KAB2615835.1"/>
    <property type="molecule type" value="Genomic_DNA"/>
</dbReference>
<dbReference type="GO" id="GO:0016301">
    <property type="term" value="F:kinase activity"/>
    <property type="evidence" value="ECO:0007669"/>
    <property type="project" value="UniProtKB-KW"/>
</dbReference>
<reference evidence="4" key="2">
    <citation type="submission" date="2019-10" db="EMBL/GenBank/DDBJ databases">
        <title>A de novo genome assembly of a pear dwarfing rootstock.</title>
        <authorList>
            <person name="Wang F."/>
            <person name="Wang J."/>
            <person name="Li S."/>
            <person name="Zhang Y."/>
            <person name="Fang M."/>
            <person name="Ma L."/>
            <person name="Zhao Y."/>
            <person name="Jiang S."/>
        </authorList>
    </citation>
    <scope>NUCLEOTIDE SEQUENCE [LARGE SCALE GENOMIC DNA]</scope>
    <source>
        <strain evidence="2">S2</strain>
        <tissue evidence="2">Leaf</tissue>
    </source>
</reference>
<reference evidence="1 4" key="3">
    <citation type="submission" date="2019-11" db="EMBL/GenBank/DDBJ databases">
        <title>A de novo genome assembly of a pear dwarfing rootstock.</title>
        <authorList>
            <person name="Wang F."/>
            <person name="Wang J."/>
            <person name="Li S."/>
            <person name="Zhang Y."/>
            <person name="Fang M."/>
            <person name="Ma L."/>
            <person name="Zhao Y."/>
            <person name="Jiang S."/>
        </authorList>
    </citation>
    <scope>NUCLEOTIDE SEQUENCE [LARGE SCALE GENOMIC DNA]</scope>
    <source>
        <strain evidence="1">S2</strain>
        <tissue evidence="1">Leaf</tissue>
    </source>
</reference>
<proteinExistence type="predicted"/>
<evidence type="ECO:0000313" key="2">
    <source>
        <dbReference type="EMBL" id="KAB2615628.1"/>
    </source>
</evidence>
<protein>
    <submittedName>
        <fullName evidence="1">Cysteine-rich receptor-like protein kinase 10</fullName>
    </submittedName>
</protein>
<evidence type="ECO:0000313" key="3">
    <source>
        <dbReference type="EMBL" id="KAB2615835.1"/>
    </source>
</evidence>
<evidence type="ECO:0000313" key="1">
    <source>
        <dbReference type="EMBL" id="KAB2601166.1"/>
    </source>
</evidence>